<evidence type="ECO:0000256" key="1">
    <source>
        <dbReference type="SAM" id="MobiDB-lite"/>
    </source>
</evidence>
<keyword evidence="3" id="KW-1185">Reference proteome</keyword>
<comment type="caution">
    <text evidence="2">The sequence shown here is derived from an EMBL/GenBank/DDBJ whole genome shotgun (WGS) entry which is preliminary data.</text>
</comment>
<dbReference type="EMBL" id="JBFXLT010000096">
    <property type="protein sequence ID" value="KAL2809105.1"/>
    <property type="molecule type" value="Genomic_DNA"/>
</dbReference>
<dbReference type="Proteomes" id="UP001610334">
    <property type="component" value="Unassembled WGS sequence"/>
</dbReference>
<sequence length="311" mass="34063">MSENRPAWNWYRSCQDSVQDLALLHDMGRSLIRNLYLAKPATGPQSAAARLARSRALHSAVETFWERMRGWITVDLKGSALSVAEIESVLQVASANLDNEYLEERQREEASILEAINRLADATHCEPSFPSHVESYSRPKSVAPRSQKTKATGGGQQGGGDMTDIIPPTQNNSPTQQTETAKPTQEGKPSPIHVSKQSLEVFLLMFPEKQAGEVGGRHVLWDEFVHAMVDAGFTARNSSGSAVAFTSSTSDTSHRSGGRIVFHKPHPVPKIDPILLQVMGKRMARWFDWGRELFTTTTSAATAAAPLSDGV</sequence>
<dbReference type="PANTHER" id="PTHR40788:SF1">
    <property type="entry name" value="IPA PROTEIN"/>
    <property type="match status" value="1"/>
</dbReference>
<reference evidence="2 3" key="1">
    <citation type="submission" date="2024-07" db="EMBL/GenBank/DDBJ databases">
        <title>Section-level genome sequencing and comparative genomics of Aspergillus sections Usti and Cavernicolus.</title>
        <authorList>
            <consortium name="Lawrence Berkeley National Laboratory"/>
            <person name="Nybo J.L."/>
            <person name="Vesth T.C."/>
            <person name="Theobald S."/>
            <person name="Frisvad J.C."/>
            <person name="Larsen T.O."/>
            <person name="Kjaerboelling I."/>
            <person name="Rothschild-Mancinelli K."/>
            <person name="Lyhne E.K."/>
            <person name="Kogle M.E."/>
            <person name="Barry K."/>
            <person name="Clum A."/>
            <person name="Na H."/>
            <person name="Ledsgaard L."/>
            <person name="Lin J."/>
            <person name="Lipzen A."/>
            <person name="Kuo A."/>
            <person name="Riley R."/>
            <person name="Mondo S."/>
            <person name="Labutti K."/>
            <person name="Haridas S."/>
            <person name="Pangalinan J."/>
            <person name="Salamov A.A."/>
            <person name="Simmons B.A."/>
            <person name="Magnuson J.K."/>
            <person name="Chen J."/>
            <person name="Drula E."/>
            <person name="Henrissat B."/>
            <person name="Wiebenga A."/>
            <person name="Lubbers R.J."/>
            <person name="Gomes A.C."/>
            <person name="Makela M.R."/>
            <person name="Stajich J."/>
            <person name="Grigoriev I.V."/>
            <person name="Mortensen U.H."/>
            <person name="De Vries R.P."/>
            <person name="Baker S.E."/>
            <person name="Andersen M.R."/>
        </authorList>
    </citation>
    <scope>NUCLEOTIDE SEQUENCE [LARGE SCALE GENOMIC DNA]</scope>
    <source>
        <strain evidence="2 3">CBS 588.65</strain>
    </source>
</reference>
<gene>
    <name evidence="2" type="ORF">BJX63DRAFT_372353</name>
</gene>
<protein>
    <submittedName>
        <fullName evidence="2">Uncharacterized protein</fullName>
    </submittedName>
</protein>
<name>A0ABR4H101_9EURO</name>
<organism evidence="2 3">
    <name type="scientific">Aspergillus granulosus</name>
    <dbReference type="NCBI Taxonomy" id="176169"/>
    <lineage>
        <taxon>Eukaryota</taxon>
        <taxon>Fungi</taxon>
        <taxon>Dikarya</taxon>
        <taxon>Ascomycota</taxon>
        <taxon>Pezizomycotina</taxon>
        <taxon>Eurotiomycetes</taxon>
        <taxon>Eurotiomycetidae</taxon>
        <taxon>Eurotiales</taxon>
        <taxon>Aspergillaceae</taxon>
        <taxon>Aspergillus</taxon>
        <taxon>Aspergillus subgen. Nidulantes</taxon>
    </lineage>
</organism>
<feature type="compositionally biased region" description="Polar residues" evidence="1">
    <location>
        <begin position="168"/>
        <end position="183"/>
    </location>
</feature>
<proteinExistence type="predicted"/>
<accession>A0ABR4H101</accession>
<feature type="region of interest" description="Disordered" evidence="1">
    <location>
        <begin position="128"/>
        <end position="191"/>
    </location>
</feature>
<evidence type="ECO:0000313" key="2">
    <source>
        <dbReference type="EMBL" id="KAL2809105.1"/>
    </source>
</evidence>
<evidence type="ECO:0000313" key="3">
    <source>
        <dbReference type="Proteomes" id="UP001610334"/>
    </source>
</evidence>
<feature type="compositionally biased region" description="Gly residues" evidence="1">
    <location>
        <begin position="152"/>
        <end position="161"/>
    </location>
</feature>
<dbReference type="PANTHER" id="PTHR40788">
    <property type="entry name" value="CLR5 DOMAIN-CONTAINING PROTEIN-RELATED"/>
    <property type="match status" value="1"/>
</dbReference>